<protein>
    <submittedName>
        <fullName evidence="1">Uncharacterized protein</fullName>
    </submittedName>
</protein>
<proteinExistence type="predicted"/>
<evidence type="ECO:0000313" key="2">
    <source>
        <dbReference type="Proteomes" id="UP001162992"/>
    </source>
</evidence>
<accession>A0ACC2E9G4</accession>
<reference evidence="2" key="1">
    <citation type="journal article" date="2024" name="Proc. Natl. Acad. Sci. U.S.A.">
        <title>Extraordinary preservation of gene collinearity over three hundred million years revealed in homosporous lycophytes.</title>
        <authorList>
            <person name="Li C."/>
            <person name="Wickell D."/>
            <person name="Kuo L.Y."/>
            <person name="Chen X."/>
            <person name="Nie B."/>
            <person name="Liao X."/>
            <person name="Peng D."/>
            <person name="Ji J."/>
            <person name="Jenkins J."/>
            <person name="Williams M."/>
            <person name="Shu S."/>
            <person name="Plott C."/>
            <person name="Barry K."/>
            <person name="Rajasekar S."/>
            <person name="Grimwood J."/>
            <person name="Han X."/>
            <person name="Sun S."/>
            <person name="Hou Z."/>
            <person name="He W."/>
            <person name="Dai G."/>
            <person name="Sun C."/>
            <person name="Schmutz J."/>
            <person name="Leebens-Mack J.H."/>
            <person name="Li F.W."/>
            <person name="Wang L."/>
        </authorList>
    </citation>
    <scope>NUCLEOTIDE SEQUENCE [LARGE SCALE GENOMIC DNA]</scope>
    <source>
        <strain evidence="2">cv. PW_Plant_1</strain>
    </source>
</reference>
<organism evidence="1 2">
    <name type="scientific">Diphasiastrum complanatum</name>
    <name type="common">Issler's clubmoss</name>
    <name type="synonym">Lycopodium complanatum</name>
    <dbReference type="NCBI Taxonomy" id="34168"/>
    <lineage>
        <taxon>Eukaryota</taxon>
        <taxon>Viridiplantae</taxon>
        <taxon>Streptophyta</taxon>
        <taxon>Embryophyta</taxon>
        <taxon>Tracheophyta</taxon>
        <taxon>Lycopodiopsida</taxon>
        <taxon>Lycopodiales</taxon>
        <taxon>Lycopodiaceae</taxon>
        <taxon>Lycopodioideae</taxon>
        <taxon>Diphasiastrum</taxon>
    </lineage>
</organism>
<keyword evidence="2" id="KW-1185">Reference proteome</keyword>
<dbReference type="EMBL" id="CM055094">
    <property type="protein sequence ID" value="KAJ7563131.1"/>
    <property type="molecule type" value="Genomic_DNA"/>
</dbReference>
<name>A0ACC2E9G4_DIPCM</name>
<evidence type="ECO:0000313" key="1">
    <source>
        <dbReference type="EMBL" id="KAJ7563131.1"/>
    </source>
</evidence>
<gene>
    <name evidence="1" type="ORF">O6H91_03G097800</name>
</gene>
<comment type="caution">
    <text evidence="1">The sequence shown here is derived from an EMBL/GenBank/DDBJ whole genome shotgun (WGS) entry which is preliminary data.</text>
</comment>
<dbReference type="Proteomes" id="UP001162992">
    <property type="component" value="Chromosome 3"/>
</dbReference>
<sequence>MLHANKSASLHLLTGTALSHGVAPGERLSSLETDIEERTPLQSAVIHLKNRHNLLIKTCNAAFILLASLLIGLSIAFLTRFILLWPGSELQHKFDEYHALFQVLGSNQTISDHLAVLTREPHVAGTPENFATAEYVLSTFQKYKLSAYYTDYNVLVSYPLDRKLSLTQPNGSVLNLSLKEEALAEDSYTQSKEVIPAFHAYAPSGNISADVVYVNYGREEDFKKLKELGVDVNGTIVIARYGKLYRGDIVDNAAKAGALAAILYSDPQDYAENGTHGYYPQSKWLPSSGIQRGTTFQGVGDPLTPGWPSTSYAERLDSTSSEAHLPKIPSLPISSSDARPILVALNGSIAPPEWHGGLDVPTYRVGRGAGRLHFSYTANLTRVPIRNVYAAIKGFEEPDRYVLLGNHRDAWTFGAVDPSSGTAALLELSHRLSKLVDHGWRPRRTILLCSWDAEEFGLVGSTEWVEQNLDLLSARAVAYINVDCAVAGLGFFAAATPQLDDLLQKITKKVQDPDSPHKTIYDSWLASGGGSFPLIGRFYDHSSDYTAFVQHVGVPAIDFYFGADYPVYHSLYDNYNWMKKFGDPCFQRHVAGTSTVWGLLALELADNLLLPFSYVTYSTELQAYVKTVEEQLLAAKAPHDVTVAPLNFALSKFQSAAVKISQEAEDLKHLVSNKRTINDQLLLAERAFLDVDGLRRKPWFKHLVYGPLRNHSGPLSFPGILDALADAVAPGSPQNWAVIQHEIWRVSRVIIRAALVLQGELN</sequence>